<dbReference type="RefSeq" id="WP_002384936.1">
    <property type="nucleotide sequence ID" value="NZ_GL454461.1"/>
</dbReference>
<name>A0A125W526_ENTFL</name>
<protein>
    <submittedName>
        <fullName evidence="1">Uncharacterized protein</fullName>
    </submittedName>
</protein>
<evidence type="ECO:0000313" key="1">
    <source>
        <dbReference type="EMBL" id="EFM82489.1"/>
    </source>
</evidence>
<comment type="caution">
    <text evidence="1">The sequence shown here is derived from an EMBL/GenBank/DDBJ whole genome shotgun (WGS) entry which is preliminary data.</text>
</comment>
<dbReference type="Proteomes" id="UP000004846">
    <property type="component" value="Unassembled WGS sequence"/>
</dbReference>
<evidence type="ECO:0000313" key="2">
    <source>
        <dbReference type="Proteomes" id="UP000004846"/>
    </source>
</evidence>
<gene>
    <name evidence="1" type="ORF">HMPREF9498_01904</name>
</gene>
<reference evidence="1 2" key="1">
    <citation type="submission" date="2010-07" db="EMBL/GenBank/DDBJ databases">
        <authorList>
            <person name="Sid Ahmed O."/>
        </authorList>
    </citation>
    <scope>NUCLEOTIDE SEQUENCE [LARGE SCALE GENOMIC DNA]</scope>
    <source>
        <strain evidence="1 2">TX4248</strain>
    </source>
</reference>
<dbReference type="AlphaFoldDB" id="A0A125W526"/>
<organism evidence="1 2">
    <name type="scientific">Enterococcus faecalis TX4248</name>
    <dbReference type="NCBI Taxonomy" id="749495"/>
    <lineage>
        <taxon>Bacteria</taxon>
        <taxon>Bacillati</taxon>
        <taxon>Bacillota</taxon>
        <taxon>Bacilli</taxon>
        <taxon>Lactobacillales</taxon>
        <taxon>Enterococcaceae</taxon>
        <taxon>Enterococcus</taxon>
    </lineage>
</organism>
<sequence length="71" mass="7935">MVTTSVAKPIISPSAASTDKNIAPFVKVRRIAHKHQPPFSTQKFLVHITFMTKISIPSNYYIKSDNVNFSS</sequence>
<proteinExistence type="predicted"/>
<accession>A0A125W526</accession>
<dbReference type="HOGENOM" id="CLU_2733750_0_0_9"/>
<dbReference type="EMBL" id="AEBR01000063">
    <property type="protein sequence ID" value="EFM82489.1"/>
    <property type="molecule type" value="Genomic_DNA"/>
</dbReference>